<sequence length="127" mass="14363">MKFWLLRVFISCQFYVGYFQIGVILFQLLLPNLWLYYFLLAFITLSLDAQPNQKNQERKNSLRLRQASLGLISHLATAIPSIASVATATWNRLYVHPLRACVPGGTALPAPAGLIRSYCVSTLFSRK</sequence>
<name>A0A839GDI1_9BACT</name>
<evidence type="ECO:0000313" key="3">
    <source>
        <dbReference type="Proteomes" id="UP000563094"/>
    </source>
</evidence>
<keyword evidence="1" id="KW-0472">Membrane</keyword>
<evidence type="ECO:0000313" key="2">
    <source>
        <dbReference type="EMBL" id="MBA9077654.1"/>
    </source>
</evidence>
<dbReference type="AlphaFoldDB" id="A0A839GDI1"/>
<keyword evidence="1" id="KW-1133">Transmembrane helix</keyword>
<dbReference type="EMBL" id="JACJIQ010000008">
    <property type="protein sequence ID" value="MBA9077654.1"/>
    <property type="molecule type" value="Genomic_DNA"/>
</dbReference>
<protein>
    <submittedName>
        <fullName evidence="2">Uncharacterized protein</fullName>
    </submittedName>
</protein>
<accession>A0A839GDI1</accession>
<organism evidence="2 3">
    <name type="scientific">Rufibacter quisquiliarum</name>
    <dbReference type="NCBI Taxonomy" id="1549639"/>
    <lineage>
        <taxon>Bacteria</taxon>
        <taxon>Pseudomonadati</taxon>
        <taxon>Bacteroidota</taxon>
        <taxon>Cytophagia</taxon>
        <taxon>Cytophagales</taxon>
        <taxon>Hymenobacteraceae</taxon>
        <taxon>Rufibacter</taxon>
    </lineage>
</organism>
<feature type="transmembrane region" description="Helical" evidence="1">
    <location>
        <begin position="33"/>
        <end position="49"/>
    </location>
</feature>
<gene>
    <name evidence="2" type="ORF">FHS90_002372</name>
</gene>
<dbReference type="Proteomes" id="UP000563094">
    <property type="component" value="Unassembled WGS sequence"/>
</dbReference>
<keyword evidence="1" id="KW-0812">Transmembrane</keyword>
<feature type="transmembrane region" description="Helical" evidence="1">
    <location>
        <begin position="5"/>
        <end position="27"/>
    </location>
</feature>
<reference evidence="2 3" key="1">
    <citation type="submission" date="2020-08" db="EMBL/GenBank/DDBJ databases">
        <title>Genomic Encyclopedia of Type Strains, Phase IV (KMG-IV): sequencing the most valuable type-strain genomes for metagenomic binning, comparative biology and taxonomic classification.</title>
        <authorList>
            <person name="Goeker M."/>
        </authorList>
    </citation>
    <scope>NUCLEOTIDE SEQUENCE [LARGE SCALE GENOMIC DNA]</scope>
    <source>
        <strain evidence="2 3">DSM 29854</strain>
    </source>
</reference>
<evidence type="ECO:0000256" key="1">
    <source>
        <dbReference type="SAM" id="Phobius"/>
    </source>
</evidence>
<feature type="transmembrane region" description="Helical" evidence="1">
    <location>
        <begin position="69"/>
        <end position="90"/>
    </location>
</feature>
<comment type="caution">
    <text evidence="2">The sequence shown here is derived from an EMBL/GenBank/DDBJ whole genome shotgun (WGS) entry which is preliminary data.</text>
</comment>
<proteinExistence type="predicted"/>
<keyword evidence="3" id="KW-1185">Reference proteome</keyword>